<evidence type="ECO:0000256" key="2">
    <source>
        <dbReference type="ARBA" id="ARBA00022723"/>
    </source>
</evidence>
<protein>
    <submittedName>
        <fullName evidence="6">Centromere protein V</fullName>
    </submittedName>
</protein>
<dbReference type="EMBL" id="JAOPGA020000455">
    <property type="protein sequence ID" value="KAL0478657.1"/>
    <property type="molecule type" value="Genomic_DNA"/>
</dbReference>
<reference evidence="5 7" key="1">
    <citation type="submission" date="2024-03" db="EMBL/GenBank/DDBJ databases">
        <title>The Acrasis kona genome and developmental transcriptomes reveal deep origins of eukaryotic multicellular pathways.</title>
        <authorList>
            <person name="Sheikh S."/>
            <person name="Fu C.-J."/>
            <person name="Brown M.W."/>
            <person name="Baldauf S.L."/>
        </authorList>
    </citation>
    <scope>NUCLEOTIDE SEQUENCE [LARGE SCALE GENOMIC DNA]</scope>
    <source>
        <strain evidence="5 7">ATCC MYA-3509</strain>
    </source>
</reference>
<dbReference type="InterPro" id="IPR011057">
    <property type="entry name" value="Mss4-like_sf"/>
</dbReference>
<evidence type="ECO:0000256" key="1">
    <source>
        <dbReference type="ARBA" id="ARBA00005495"/>
    </source>
</evidence>
<proteinExistence type="inferred from homology"/>
<evidence type="ECO:0000313" key="6">
    <source>
        <dbReference type="EMBL" id="KAL0483778.1"/>
    </source>
</evidence>
<dbReference type="PROSITE" id="PS51891">
    <property type="entry name" value="CENP_V_GFA"/>
    <property type="match status" value="1"/>
</dbReference>
<evidence type="ECO:0000256" key="3">
    <source>
        <dbReference type="ARBA" id="ARBA00022833"/>
    </source>
</evidence>
<dbReference type="GO" id="GO:0046872">
    <property type="term" value="F:metal ion binding"/>
    <property type="evidence" value="ECO:0007669"/>
    <property type="project" value="UniProtKB-KW"/>
</dbReference>
<dbReference type="Proteomes" id="UP001431209">
    <property type="component" value="Unassembled WGS sequence"/>
</dbReference>
<evidence type="ECO:0000313" key="7">
    <source>
        <dbReference type="Proteomes" id="UP001431209"/>
    </source>
</evidence>
<keyword evidence="2" id="KW-0479">Metal-binding</keyword>
<dbReference type="SUPFAM" id="SSF51316">
    <property type="entry name" value="Mss4-like"/>
    <property type="match status" value="1"/>
</dbReference>
<dbReference type="InterPro" id="IPR006913">
    <property type="entry name" value="CENP-V/GFA"/>
</dbReference>
<gene>
    <name evidence="5" type="ORF">AKO1_002094</name>
    <name evidence="6" type="ORF">AKO1_013929</name>
</gene>
<dbReference type="PANTHER" id="PTHR28620:SF1">
    <property type="entry name" value="CENP-V_GFA DOMAIN-CONTAINING PROTEIN"/>
    <property type="match status" value="1"/>
</dbReference>
<dbReference type="EMBL" id="JAOPGA020000992">
    <property type="protein sequence ID" value="KAL0483778.1"/>
    <property type="molecule type" value="Genomic_DNA"/>
</dbReference>
<keyword evidence="3" id="KW-0862">Zinc</keyword>
<comment type="similarity">
    <text evidence="1">Belongs to the Gfa family.</text>
</comment>
<dbReference type="Gene3D" id="2.170.150.70">
    <property type="match status" value="1"/>
</dbReference>
<organism evidence="5 7">
    <name type="scientific">Acrasis kona</name>
    <dbReference type="NCBI Taxonomy" id="1008807"/>
    <lineage>
        <taxon>Eukaryota</taxon>
        <taxon>Discoba</taxon>
        <taxon>Heterolobosea</taxon>
        <taxon>Tetramitia</taxon>
        <taxon>Eutetramitia</taxon>
        <taxon>Acrasidae</taxon>
        <taxon>Acrasis</taxon>
    </lineage>
</organism>
<dbReference type="GO" id="GO:0016846">
    <property type="term" value="F:carbon-sulfur lyase activity"/>
    <property type="evidence" value="ECO:0007669"/>
    <property type="project" value="InterPro"/>
</dbReference>
<evidence type="ECO:0000259" key="4">
    <source>
        <dbReference type="PROSITE" id="PS51891"/>
    </source>
</evidence>
<evidence type="ECO:0000313" key="5">
    <source>
        <dbReference type="EMBL" id="KAL0478657.1"/>
    </source>
</evidence>
<comment type="caution">
    <text evidence="5">The sequence shown here is derived from an EMBL/GenBank/DDBJ whole genome shotgun (WGS) entry which is preliminary data.</text>
</comment>
<dbReference type="Pfam" id="PF04828">
    <property type="entry name" value="GFA"/>
    <property type="match status" value="1"/>
</dbReference>
<dbReference type="AlphaFoldDB" id="A0AAW2YR88"/>
<dbReference type="InterPro" id="IPR052355">
    <property type="entry name" value="CENP-V-like"/>
</dbReference>
<sequence length="134" mass="15216">MTIVPLHGTCLCKAVSFEVQFDTDRGSSRCNCSSCWKLRIWGYLTKPSEVKISGKENLTSYIHNPNGLKLDYPFCKTCGVHLYHYGKMPDNTEFINVNMACVDERPEELLSAKVGLADGLNNKWYIEPADKRHL</sequence>
<keyword evidence="7" id="KW-1185">Reference proteome</keyword>
<name>A0AAW2YR88_9EUKA</name>
<accession>A0AAW2YR88</accession>
<dbReference type="PANTHER" id="PTHR28620">
    <property type="entry name" value="CENTROMERE PROTEIN V"/>
    <property type="match status" value="1"/>
</dbReference>
<feature type="domain" description="CENP-V/GFA" evidence="4">
    <location>
        <begin position="6"/>
        <end position="125"/>
    </location>
</feature>